<name>A0A5B8LGT4_9SPHN</name>
<evidence type="ECO:0000313" key="1">
    <source>
        <dbReference type="EMBL" id="QDZ07437.1"/>
    </source>
</evidence>
<dbReference type="EMBL" id="CP042306">
    <property type="protein sequence ID" value="QDZ07437.1"/>
    <property type="molecule type" value="Genomic_DNA"/>
</dbReference>
<evidence type="ECO:0000313" key="2">
    <source>
        <dbReference type="Proteomes" id="UP000315673"/>
    </source>
</evidence>
<sequence>MPDSRQTLARLAADRGESLSSLSRLIGRNPAYVQQFIERGTPKRLDEDDRLALAMHFRIDERELGAREPWRP</sequence>
<dbReference type="RefSeq" id="WP_146570882.1">
    <property type="nucleotide sequence ID" value="NZ_CP042306.1"/>
</dbReference>
<dbReference type="AlphaFoldDB" id="A0A5B8LGT4"/>
<accession>A0A5B8LGT4</accession>
<keyword evidence="2" id="KW-1185">Reference proteome</keyword>
<reference evidence="1 2" key="1">
    <citation type="submission" date="2019-07" db="EMBL/GenBank/DDBJ databases">
        <title>Full genome sequence of Sphingomonas sp. 4R-6-7(HKS19).</title>
        <authorList>
            <person name="Im W.-T."/>
        </authorList>
    </citation>
    <scope>NUCLEOTIDE SEQUENCE [LARGE SCALE GENOMIC DNA]</scope>
    <source>
        <strain evidence="1 2">HKS19</strain>
    </source>
</reference>
<dbReference type="KEGG" id="spai:FPZ24_08060"/>
<gene>
    <name evidence="1" type="ORF">FPZ24_08060</name>
</gene>
<dbReference type="Proteomes" id="UP000315673">
    <property type="component" value="Chromosome"/>
</dbReference>
<proteinExistence type="predicted"/>
<protein>
    <submittedName>
        <fullName evidence="1">Uncharacterized protein</fullName>
    </submittedName>
</protein>
<dbReference type="OrthoDB" id="528805at2"/>
<organism evidence="1 2">
    <name type="scientific">Sphingomonas panacisoli</name>
    <dbReference type="NCBI Taxonomy" id="1813879"/>
    <lineage>
        <taxon>Bacteria</taxon>
        <taxon>Pseudomonadati</taxon>
        <taxon>Pseudomonadota</taxon>
        <taxon>Alphaproteobacteria</taxon>
        <taxon>Sphingomonadales</taxon>
        <taxon>Sphingomonadaceae</taxon>
        <taxon>Sphingomonas</taxon>
    </lineage>
</organism>